<dbReference type="InterPro" id="IPR002818">
    <property type="entry name" value="DJ-1/PfpI"/>
</dbReference>
<proteinExistence type="predicted"/>
<dbReference type="CDD" id="cd03135">
    <property type="entry name" value="GATase1_DJ-1"/>
    <property type="match status" value="1"/>
</dbReference>
<feature type="chain" id="PRO_5042260984" evidence="2">
    <location>
        <begin position="21"/>
        <end position="231"/>
    </location>
</feature>
<evidence type="ECO:0000313" key="4">
    <source>
        <dbReference type="EMBL" id="GFH59245.1"/>
    </source>
</evidence>
<feature type="domain" description="DJ-1/PfpI" evidence="3">
    <location>
        <begin position="47"/>
        <end position="210"/>
    </location>
</feature>
<dbReference type="GO" id="GO:0005737">
    <property type="term" value="C:cytoplasm"/>
    <property type="evidence" value="ECO:0007669"/>
    <property type="project" value="TreeGrafter"/>
</dbReference>
<evidence type="ECO:0000313" key="5">
    <source>
        <dbReference type="Proteomes" id="UP001054902"/>
    </source>
</evidence>
<comment type="caution">
    <text evidence="4">The sequence shown here is derived from an EMBL/GenBank/DDBJ whole genome shotgun (WGS) entry which is preliminary data.</text>
</comment>
<dbReference type="NCBIfam" id="TIGR01383">
    <property type="entry name" value="not_thiJ"/>
    <property type="match status" value="1"/>
</dbReference>
<protein>
    <submittedName>
        <fullName evidence="4">DJ-1 family protein</fullName>
    </submittedName>
</protein>
<accession>A0AAD3DA93</accession>
<keyword evidence="2" id="KW-0732">Signal</keyword>
<evidence type="ECO:0000256" key="1">
    <source>
        <dbReference type="ARBA" id="ARBA00022737"/>
    </source>
</evidence>
<dbReference type="InterPro" id="IPR050325">
    <property type="entry name" value="Prot/Nucl_acid_deglycase"/>
</dbReference>
<feature type="signal peptide" evidence="2">
    <location>
        <begin position="1"/>
        <end position="20"/>
    </location>
</feature>
<keyword evidence="5" id="KW-1185">Reference proteome</keyword>
<evidence type="ECO:0000259" key="3">
    <source>
        <dbReference type="Pfam" id="PF01965"/>
    </source>
</evidence>
<dbReference type="Proteomes" id="UP001054902">
    <property type="component" value="Unassembled WGS sequence"/>
</dbReference>
<evidence type="ECO:0000256" key="2">
    <source>
        <dbReference type="SAM" id="SignalP"/>
    </source>
</evidence>
<organism evidence="4 5">
    <name type="scientific">Chaetoceros tenuissimus</name>
    <dbReference type="NCBI Taxonomy" id="426638"/>
    <lineage>
        <taxon>Eukaryota</taxon>
        <taxon>Sar</taxon>
        <taxon>Stramenopiles</taxon>
        <taxon>Ochrophyta</taxon>
        <taxon>Bacillariophyta</taxon>
        <taxon>Coscinodiscophyceae</taxon>
        <taxon>Chaetocerotophycidae</taxon>
        <taxon>Chaetocerotales</taxon>
        <taxon>Chaetocerotaceae</taxon>
        <taxon>Chaetoceros</taxon>
    </lineage>
</organism>
<dbReference type="SUPFAM" id="SSF52317">
    <property type="entry name" value="Class I glutamine amidotransferase-like"/>
    <property type="match status" value="1"/>
</dbReference>
<dbReference type="FunFam" id="3.40.50.880:FF:000015">
    <property type="entry name" value="Protein DJ-1 homolog C"/>
    <property type="match status" value="1"/>
</dbReference>
<gene>
    <name evidence="4" type="ORF">CTEN210_15721</name>
</gene>
<dbReference type="InterPro" id="IPR006287">
    <property type="entry name" value="DJ-1"/>
</dbReference>
<reference evidence="4 5" key="1">
    <citation type="journal article" date="2021" name="Sci. Rep.">
        <title>The genome of the diatom Chaetoceros tenuissimus carries an ancient integrated fragment of an extant virus.</title>
        <authorList>
            <person name="Hongo Y."/>
            <person name="Kimura K."/>
            <person name="Takaki Y."/>
            <person name="Yoshida Y."/>
            <person name="Baba S."/>
            <person name="Kobayashi G."/>
            <person name="Nagasaki K."/>
            <person name="Hano T."/>
            <person name="Tomaru Y."/>
        </authorList>
    </citation>
    <scope>NUCLEOTIDE SEQUENCE [LARGE SCALE GENOMIC DNA]</scope>
    <source>
        <strain evidence="4 5">NIES-3715</strain>
    </source>
</reference>
<keyword evidence="1" id="KW-0677">Repeat</keyword>
<name>A0AAD3DA93_9STRA</name>
<sequence length="231" mass="24491">MITRVLALAALVSRPLAIQAFNPTLSFASSPFQTAVRMSSTSTEMKKRVLVPIAEDSEEIETSCITDVLTRFGAEVVVASVMPDNLVCKMSRGLKVCADVHIEEAANEDWDLISLPGGMPGAEHLRNCSTLIQMLKKQQQAGKPYGAVCASPAVVLQTHGLITAPGATCYPAPPFRATMDSPTDESVSVQDNVVTSQGPGTSLLFALALGEKLYGKEAADKIAAELLVSRT</sequence>
<dbReference type="EMBL" id="BLLK01000062">
    <property type="protein sequence ID" value="GFH59245.1"/>
    <property type="molecule type" value="Genomic_DNA"/>
</dbReference>
<dbReference type="AlphaFoldDB" id="A0AAD3DA93"/>
<dbReference type="GO" id="GO:1903189">
    <property type="term" value="P:glyoxal metabolic process"/>
    <property type="evidence" value="ECO:0007669"/>
    <property type="project" value="TreeGrafter"/>
</dbReference>
<dbReference type="Pfam" id="PF01965">
    <property type="entry name" value="DJ-1_PfpI"/>
    <property type="match status" value="1"/>
</dbReference>
<dbReference type="PANTHER" id="PTHR48094">
    <property type="entry name" value="PROTEIN/NUCLEIC ACID DEGLYCASE DJ-1-RELATED"/>
    <property type="match status" value="1"/>
</dbReference>
<dbReference type="Gene3D" id="3.40.50.880">
    <property type="match status" value="1"/>
</dbReference>
<dbReference type="InterPro" id="IPR029062">
    <property type="entry name" value="Class_I_gatase-like"/>
</dbReference>
<dbReference type="PANTHER" id="PTHR48094:SF12">
    <property type="entry name" value="PARKINSON DISEASE PROTEIN 7 HOMOLOG"/>
    <property type="match status" value="1"/>
</dbReference>